<dbReference type="VEuPathDB" id="TrichDB:TVAGG3_0101030"/>
<dbReference type="PANTHER" id="PTHR48159:SF1">
    <property type="entry name" value="MEMBRANE-ASSOCIATED GIANT PROTEIN ANTIGEN, PUTATIVE-RELATED"/>
    <property type="match status" value="1"/>
</dbReference>
<name>A2FLK4_TRIV3</name>
<reference evidence="1" key="1">
    <citation type="submission" date="2006-10" db="EMBL/GenBank/DDBJ databases">
        <authorList>
            <person name="Amadeo P."/>
            <person name="Zhao Q."/>
            <person name="Wortman J."/>
            <person name="Fraser-Liggett C."/>
            <person name="Carlton J."/>
        </authorList>
    </citation>
    <scope>NUCLEOTIDE SEQUENCE</scope>
    <source>
        <strain evidence="1">G3</strain>
    </source>
</reference>
<protein>
    <submittedName>
        <fullName evidence="1">Uncharacterized protein</fullName>
    </submittedName>
</protein>
<dbReference type="EMBL" id="DS113870">
    <property type="protein sequence ID" value="EAX94218.1"/>
    <property type="molecule type" value="Genomic_DNA"/>
</dbReference>
<keyword evidence="2" id="KW-1185">Reference proteome</keyword>
<evidence type="ECO:0000313" key="1">
    <source>
        <dbReference type="EMBL" id="EAX94218.1"/>
    </source>
</evidence>
<dbReference type="RefSeq" id="XP_001307148.1">
    <property type="nucleotide sequence ID" value="XM_001307147.1"/>
</dbReference>
<dbReference type="VEuPathDB" id="TrichDB:TVAG_360640"/>
<dbReference type="InParanoid" id="A2FLK4"/>
<dbReference type="Proteomes" id="UP000001542">
    <property type="component" value="Unassembled WGS sequence"/>
</dbReference>
<sequence>MDFLVFRTSDAHESQAAYDNICEIFGEEPQAQIYFDKQWKPYLHLWMAQYRNGGDSTNNGRIAFQAIEVFLLFGQKTYEDR</sequence>
<accession>A2FLK4</accession>
<organism evidence="1 2">
    <name type="scientific">Trichomonas vaginalis (strain ATCC PRA-98 / G3)</name>
    <dbReference type="NCBI Taxonomy" id="412133"/>
    <lineage>
        <taxon>Eukaryota</taxon>
        <taxon>Metamonada</taxon>
        <taxon>Parabasalia</taxon>
        <taxon>Trichomonadida</taxon>
        <taxon>Trichomonadidae</taxon>
        <taxon>Trichomonas</taxon>
    </lineage>
</organism>
<evidence type="ECO:0000313" key="2">
    <source>
        <dbReference type="Proteomes" id="UP000001542"/>
    </source>
</evidence>
<proteinExistence type="predicted"/>
<gene>
    <name evidence="1" type="ORF">TVAG_360640</name>
</gene>
<dbReference type="KEGG" id="tva:4751946"/>
<dbReference type="PANTHER" id="PTHR48159">
    <property type="entry name" value="MULE DOMAIN-CONTAINING PROTEIN"/>
    <property type="match status" value="1"/>
</dbReference>
<reference evidence="1" key="2">
    <citation type="journal article" date="2007" name="Science">
        <title>Draft genome sequence of the sexually transmitted pathogen Trichomonas vaginalis.</title>
        <authorList>
            <person name="Carlton J.M."/>
            <person name="Hirt R.P."/>
            <person name="Silva J.C."/>
            <person name="Delcher A.L."/>
            <person name="Schatz M."/>
            <person name="Zhao Q."/>
            <person name="Wortman J.R."/>
            <person name="Bidwell S.L."/>
            <person name="Alsmark U.C.M."/>
            <person name="Besteiro S."/>
            <person name="Sicheritz-Ponten T."/>
            <person name="Noel C.J."/>
            <person name="Dacks J.B."/>
            <person name="Foster P.G."/>
            <person name="Simillion C."/>
            <person name="Van de Peer Y."/>
            <person name="Miranda-Saavedra D."/>
            <person name="Barton G.J."/>
            <person name="Westrop G.D."/>
            <person name="Mueller S."/>
            <person name="Dessi D."/>
            <person name="Fiori P.L."/>
            <person name="Ren Q."/>
            <person name="Paulsen I."/>
            <person name="Zhang H."/>
            <person name="Bastida-Corcuera F.D."/>
            <person name="Simoes-Barbosa A."/>
            <person name="Brown M.T."/>
            <person name="Hayes R.D."/>
            <person name="Mukherjee M."/>
            <person name="Okumura C.Y."/>
            <person name="Schneider R."/>
            <person name="Smith A.J."/>
            <person name="Vanacova S."/>
            <person name="Villalvazo M."/>
            <person name="Haas B.J."/>
            <person name="Pertea M."/>
            <person name="Feldblyum T.V."/>
            <person name="Utterback T.R."/>
            <person name="Shu C.L."/>
            <person name="Osoegawa K."/>
            <person name="de Jong P.J."/>
            <person name="Hrdy I."/>
            <person name="Horvathova L."/>
            <person name="Zubacova Z."/>
            <person name="Dolezal P."/>
            <person name="Malik S.B."/>
            <person name="Logsdon J.M. Jr."/>
            <person name="Henze K."/>
            <person name="Gupta A."/>
            <person name="Wang C.C."/>
            <person name="Dunne R.L."/>
            <person name="Upcroft J.A."/>
            <person name="Upcroft P."/>
            <person name="White O."/>
            <person name="Salzberg S.L."/>
            <person name="Tang P."/>
            <person name="Chiu C.-H."/>
            <person name="Lee Y.-S."/>
            <person name="Embley T.M."/>
            <person name="Coombs G.H."/>
            <person name="Mottram J.C."/>
            <person name="Tachezy J."/>
            <person name="Fraser-Liggett C.M."/>
            <person name="Johnson P.J."/>
        </authorList>
    </citation>
    <scope>NUCLEOTIDE SEQUENCE [LARGE SCALE GENOMIC DNA]</scope>
    <source>
        <strain evidence="1">G3</strain>
    </source>
</reference>
<dbReference type="AlphaFoldDB" id="A2FLK4"/>